<reference evidence="6" key="1">
    <citation type="journal article" date="2020" name="mSystems">
        <title>Genome- and Community-Level Interaction Insights into Carbon Utilization and Element Cycling Functions of Hydrothermarchaeota in Hydrothermal Sediment.</title>
        <authorList>
            <person name="Zhou Z."/>
            <person name="Liu Y."/>
            <person name="Xu W."/>
            <person name="Pan J."/>
            <person name="Luo Z.H."/>
            <person name="Li M."/>
        </authorList>
    </citation>
    <scope>NUCLEOTIDE SEQUENCE [LARGE SCALE GENOMIC DNA]</scope>
    <source>
        <strain evidence="6">SpSt-508</strain>
    </source>
</reference>
<dbReference type="Gene3D" id="3.40.50.150">
    <property type="entry name" value="Vaccinia Virus protein VP39"/>
    <property type="match status" value="1"/>
</dbReference>
<dbReference type="AlphaFoldDB" id="A0A7C4LJP5"/>
<feature type="domain" description="Methyltransferase" evidence="5">
    <location>
        <begin position="56"/>
        <end position="119"/>
    </location>
</feature>
<gene>
    <name evidence="6" type="ORF">ENS64_05645</name>
</gene>
<keyword evidence="2 6" id="KW-0808">Transferase</keyword>
<proteinExistence type="predicted"/>
<evidence type="ECO:0000259" key="5">
    <source>
        <dbReference type="Pfam" id="PF13847"/>
    </source>
</evidence>
<evidence type="ECO:0000256" key="2">
    <source>
        <dbReference type="ARBA" id="ARBA00022679"/>
    </source>
</evidence>
<keyword evidence="4" id="KW-0732">Signal</keyword>
<dbReference type="InterPro" id="IPR026170">
    <property type="entry name" value="FAM173A/B"/>
</dbReference>
<feature type="signal peptide" evidence="4">
    <location>
        <begin position="1"/>
        <end position="21"/>
    </location>
</feature>
<feature type="chain" id="PRO_5027965550" evidence="4">
    <location>
        <begin position="22"/>
        <end position="201"/>
    </location>
</feature>
<dbReference type="SUPFAM" id="SSF53335">
    <property type="entry name" value="S-adenosyl-L-methionine-dependent methyltransferases"/>
    <property type="match status" value="1"/>
</dbReference>
<dbReference type="InterPro" id="IPR025714">
    <property type="entry name" value="Methyltranfer_dom"/>
</dbReference>
<dbReference type="PANTHER" id="PTHR13610:SF11">
    <property type="entry name" value="METHYLTRANSFERASE DOMAIN-CONTAINING PROTEIN"/>
    <property type="match status" value="1"/>
</dbReference>
<accession>A0A7C4LJP5</accession>
<sequence length="201" mass="22626">MPRRWLCLCLCWWGFLAVAAAADPPANTPRKSPDVGYYATTQDVVDEILRLAKVGKNDVVCDLGCGDGRFVITAAKKYGCKGVGYEIDPQWVRTARALAEKEQVAELVEIREADIFTADLKNVTVVTLFLLPELNDRLIPQLEQLPRGARIISHEFEIPSLIPDHKLEFQSQQDRSEHLLYLYRVPIKRAAASPRKTPLGR</sequence>
<evidence type="ECO:0000256" key="4">
    <source>
        <dbReference type="SAM" id="SignalP"/>
    </source>
</evidence>
<evidence type="ECO:0000256" key="1">
    <source>
        <dbReference type="ARBA" id="ARBA00022603"/>
    </source>
</evidence>
<dbReference type="Pfam" id="PF13847">
    <property type="entry name" value="Methyltransf_31"/>
    <property type="match status" value="1"/>
</dbReference>
<keyword evidence="3" id="KW-0949">S-adenosyl-L-methionine</keyword>
<dbReference type="GO" id="GO:0032259">
    <property type="term" value="P:methylation"/>
    <property type="evidence" value="ECO:0007669"/>
    <property type="project" value="UniProtKB-KW"/>
</dbReference>
<name>A0A7C4LJP5_9PLAN</name>
<evidence type="ECO:0000256" key="3">
    <source>
        <dbReference type="ARBA" id="ARBA00022691"/>
    </source>
</evidence>
<comment type="caution">
    <text evidence="6">The sequence shown here is derived from an EMBL/GenBank/DDBJ whole genome shotgun (WGS) entry which is preliminary data.</text>
</comment>
<protein>
    <submittedName>
        <fullName evidence="6">Class I SAM-dependent methyltransferase</fullName>
    </submittedName>
</protein>
<organism evidence="6">
    <name type="scientific">Schlesneria paludicola</name>
    <dbReference type="NCBI Taxonomy" id="360056"/>
    <lineage>
        <taxon>Bacteria</taxon>
        <taxon>Pseudomonadati</taxon>
        <taxon>Planctomycetota</taxon>
        <taxon>Planctomycetia</taxon>
        <taxon>Planctomycetales</taxon>
        <taxon>Planctomycetaceae</taxon>
        <taxon>Schlesneria</taxon>
    </lineage>
</organism>
<dbReference type="PANTHER" id="PTHR13610">
    <property type="entry name" value="METHYLTRANSFERASE DOMAIN-CONTAINING PROTEIN"/>
    <property type="match status" value="1"/>
</dbReference>
<dbReference type="EMBL" id="DSVQ01000012">
    <property type="protein sequence ID" value="HGT38732.1"/>
    <property type="molecule type" value="Genomic_DNA"/>
</dbReference>
<evidence type="ECO:0000313" key="6">
    <source>
        <dbReference type="EMBL" id="HGT38732.1"/>
    </source>
</evidence>
<dbReference type="GO" id="GO:0016279">
    <property type="term" value="F:protein-lysine N-methyltransferase activity"/>
    <property type="evidence" value="ECO:0007669"/>
    <property type="project" value="InterPro"/>
</dbReference>
<dbReference type="InterPro" id="IPR029063">
    <property type="entry name" value="SAM-dependent_MTases_sf"/>
</dbReference>
<keyword evidence="1 6" id="KW-0489">Methyltransferase</keyword>
<dbReference type="CDD" id="cd02440">
    <property type="entry name" value="AdoMet_MTases"/>
    <property type="match status" value="1"/>
</dbReference>